<dbReference type="RefSeq" id="WP_061078574.1">
    <property type="nucleotide sequence ID" value="NZ_JAAXPG010000014.1"/>
</dbReference>
<gene>
    <name evidence="9" type="ORF">HGB44_15980</name>
</gene>
<keyword evidence="3" id="KW-1003">Cell membrane</keyword>
<evidence type="ECO:0000259" key="8">
    <source>
        <dbReference type="PROSITE" id="PS50928"/>
    </source>
</evidence>
<dbReference type="PANTHER" id="PTHR43163:SF3">
    <property type="entry name" value="PEPTIDE ABC TRANSPORTER PERMEASE PROTEIN"/>
    <property type="match status" value="1"/>
</dbReference>
<name>A0A7X6MGT2_9ACTN</name>
<proteinExistence type="inferred from homology"/>
<evidence type="ECO:0000313" key="10">
    <source>
        <dbReference type="Proteomes" id="UP000553209"/>
    </source>
</evidence>
<keyword evidence="5 7" id="KW-1133">Transmembrane helix</keyword>
<keyword evidence="4 7" id="KW-0812">Transmembrane</keyword>
<keyword evidence="10" id="KW-1185">Reference proteome</keyword>
<feature type="domain" description="ABC transmembrane type-1" evidence="8">
    <location>
        <begin position="114"/>
        <end position="317"/>
    </location>
</feature>
<keyword evidence="2 7" id="KW-0813">Transport</keyword>
<sequence length="332" mass="33649">MSRPEAAPAVGRPRDPGAAAGVSLPFAVVRAVSLLALVSVAVFTATEFLPGDAVDLRASPGADEAQVRELREELGLDAAPWRRYLGWAGSLLTGDLGTSLVNGRPVADALAQRLPATFTVVGGALAVAAPASLALAWWAGGNRRARRASTAVLTGGAAVPTAVTAAALVTVFSGVLGLVPPVSLLPPGAAPWQHPELLFLPVAALALPTAFFGASLLTGAVADTVRLPHVADARRRGVPPWRIAATDVLPFLLAPFTRVMAVSAGGLIAAAALVETLFGYPGVGSLLVSSIASRDLPVVQATAVVAAAVVLAGLLVGDLVSALTEPRRRRSP</sequence>
<feature type="transmembrane region" description="Helical" evidence="7">
    <location>
        <begin position="298"/>
        <end position="320"/>
    </location>
</feature>
<dbReference type="Gene3D" id="1.10.3720.10">
    <property type="entry name" value="MetI-like"/>
    <property type="match status" value="1"/>
</dbReference>
<comment type="similarity">
    <text evidence="7">Belongs to the binding-protein-dependent transport system permease family.</text>
</comment>
<feature type="transmembrane region" description="Helical" evidence="7">
    <location>
        <begin position="21"/>
        <end position="43"/>
    </location>
</feature>
<evidence type="ECO:0000256" key="7">
    <source>
        <dbReference type="RuleBase" id="RU363032"/>
    </source>
</evidence>
<dbReference type="GO" id="GO:0005886">
    <property type="term" value="C:plasma membrane"/>
    <property type="evidence" value="ECO:0007669"/>
    <property type="project" value="UniProtKB-SubCell"/>
</dbReference>
<evidence type="ECO:0000256" key="1">
    <source>
        <dbReference type="ARBA" id="ARBA00004651"/>
    </source>
</evidence>
<feature type="transmembrane region" description="Helical" evidence="7">
    <location>
        <begin position="259"/>
        <end position="278"/>
    </location>
</feature>
<dbReference type="PROSITE" id="PS50928">
    <property type="entry name" value="ABC_TM1"/>
    <property type="match status" value="1"/>
</dbReference>
<feature type="transmembrane region" description="Helical" evidence="7">
    <location>
        <begin position="151"/>
        <end position="178"/>
    </location>
</feature>
<evidence type="ECO:0000256" key="4">
    <source>
        <dbReference type="ARBA" id="ARBA00022692"/>
    </source>
</evidence>
<dbReference type="SUPFAM" id="SSF161098">
    <property type="entry name" value="MetI-like"/>
    <property type="match status" value="1"/>
</dbReference>
<evidence type="ECO:0000313" key="9">
    <source>
        <dbReference type="EMBL" id="NKY99150.1"/>
    </source>
</evidence>
<keyword evidence="6 7" id="KW-0472">Membrane</keyword>
<feature type="transmembrane region" description="Helical" evidence="7">
    <location>
        <begin position="198"/>
        <end position="217"/>
    </location>
</feature>
<dbReference type="EMBL" id="JAAXPG010000014">
    <property type="protein sequence ID" value="NKY99150.1"/>
    <property type="molecule type" value="Genomic_DNA"/>
</dbReference>
<feature type="transmembrane region" description="Helical" evidence="7">
    <location>
        <begin position="116"/>
        <end position="139"/>
    </location>
</feature>
<evidence type="ECO:0000256" key="6">
    <source>
        <dbReference type="ARBA" id="ARBA00023136"/>
    </source>
</evidence>
<accession>A0A7X6MGT2</accession>
<dbReference type="GO" id="GO:0055085">
    <property type="term" value="P:transmembrane transport"/>
    <property type="evidence" value="ECO:0007669"/>
    <property type="project" value="InterPro"/>
</dbReference>
<evidence type="ECO:0000256" key="3">
    <source>
        <dbReference type="ARBA" id="ARBA00022475"/>
    </source>
</evidence>
<evidence type="ECO:0000256" key="2">
    <source>
        <dbReference type="ARBA" id="ARBA00022448"/>
    </source>
</evidence>
<evidence type="ECO:0000256" key="5">
    <source>
        <dbReference type="ARBA" id="ARBA00022989"/>
    </source>
</evidence>
<dbReference type="PANTHER" id="PTHR43163">
    <property type="entry name" value="DIPEPTIDE TRANSPORT SYSTEM PERMEASE PROTEIN DPPB-RELATED"/>
    <property type="match status" value="1"/>
</dbReference>
<organism evidence="9 10">
    <name type="scientific">Nocardiopsis alborubida</name>
    <dbReference type="NCBI Taxonomy" id="146802"/>
    <lineage>
        <taxon>Bacteria</taxon>
        <taxon>Bacillati</taxon>
        <taxon>Actinomycetota</taxon>
        <taxon>Actinomycetes</taxon>
        <taxon>Streptosporangiales</taxon>
        <taxon>Nocardiopsidaceae</taxon>
        <taxon>Nocardiopsis</taxon>
    </lineage>
</organism>
<dbReference type="Pfam" id="PF00528">
    <property type="entry name" value="BPD_transp_1"/>
    <property type="match status" value="1"/>
</dbReference>
<comment type="subcellular location">
    <subcellularLocation>
        <location evidence="1 7">Cell membrane</location>
        <topology evidence="1 7">Multi-pass membrane protein</topology>
    </subcellularLocation>
</comment>
<dbReference type="InterPro" id="IPR035906">
    <property type="entry name" value="MetI-like_sf"/>
</dbReference>
<protein>
    <submittedName>
        <fullName evidence="9">ABC transporter permease</fullName>
    </submittedName>
</protein>
<dbReference type="InterPro" id="IPR000515">
    <property type="entry name" value="MetI-like"/>
</dbReference>
<dbReference type="AlphaFoldDB" id="A0A7X6MGT2"/>
<reference evidence="9 10" key="1">
    <citation type="submission" date="2020-04" db="EMBL/GenBank/DDBJ databases">
        <title>MicrobeNet Type strains.</title>
        <authorList>
            <person name="Nicholson A.C."/>
        </authorList>
    </citation>
    <scope>NUCLEOTIDE SEQUENCE [LARGE SCALE GENOMIC DNA]</scope>
    <source>
        <strain evidence="9 10">ATCC 23612</strain>
    </source>
</reference>
<comment type="caution">
    <text evidence="9">The sequence shown here is derived from an EMBL/GenBank/DDBJ whole genome shotgun (WGS) entry which is preliminary data.</text>
</comment>
<dbReference type="Proteomes" id="UP000553209">
    <property type="component" value="Unassembled WGS sequence"/>
</dbReference>